<reference evidence="2 3" key="1">
    <citation type="submission" date="2019-03" db="EMBL/GenBank/DDBJ databases">
        <title>San Antonio Military Medical Center submission to MRSN (WRAIR), pending publication.</title>
        <authorList>
            <person name="Blyth D.M."/>
            <person name="Mccarthy S.L."/>
            <person name="Schall S.E."/>
            <person name="Stam J.A."/>
            <person name="Ong A.C."/>
            <person name="Mcgann P.T."/>
        </authorList>
    </citation>
    <scope>NUCLEOTIDE SEQUENCE [LARGE SCALE GENOMIC DNA]</scope>
    <source>
        <strain evidence="2 3">MRSN571793</strain>
    </source>
</reference>
<comment type="caution">
    <text evidence="2">The sequence shown here is derived from an EMBL/GenBank/DDBJ whole genome shotgun (WGS) entry which is preliminary data.</text>
</comment>
<evidence type="ECO:0008006" key="4">
    <source>
        <dbReference type="Google" id="ProtNLM"/>
    </source>
</evidence>
<feature type="chain" id="PRO_5021267274" description="Major fimbrial subunit protein N-terminal domain-containing protein" evidence="1">
    <location>
        <begin position="26"/>
        <end position="433"/>
    </location>
</feature>
<dbReference type="OrthoDB" id="1030970at2"/>
<feature type="signal peptide" evidence="1">
    <location>
        <begin position="1"/>
        <end position="25"/>
    </location>
</feature>
<evidence type="ECO:0000256" key="1">
    <source>
        <dbReference type="SAM" id="SignalP"/>
    </source>
</evidence>
<protein>
    <recommendedName>
        <fullName evidence="4">Major fimbrial subunit protein N-terminal domain-containing protein</fullName>
    </recommendedName>
</protein>
<name>A0A4Y8LAE5_9BACT</name>
<evidence type="ECO:0000313" key="3">
    <source>
        <dbReference type="Proteomes" id="UP000297861"/>
    </source>
</evidence>
<sequence>MYKVILHILLAVVAAFMFQSCCNDADPDTGQGSNKQKVTISLVQSTQDRTGASLRSMSVAQENEINEIDILAFRKTGGIYKLAYSVKGIDIQQQNPQYEFSTFTAWLETGEQKFVFIANASSYIHNSGIQIGDRFDDIISNLTVDSNSEWLNLYIPMYGEIDTEITNTSTTLSNIYLIRMLARFDISLLNTVTNFNLEEAYIFNRKNKGYIASQHITGNIATNATVPSDAIQIKTPAYTYTTTSNNEISQSIYTFEVKGVNLSTNKKDATAIVVGGDFNNSGKTTYYRVDIHNPQTSIQTLDILRNHLYNIVIQSVSEAGAPTPEEAFDGIYTLNAEIEVWTNNEIGVDLDEQYYLQVSHPSIQSSAIPADGLTVTAITNHPKGISLENNGSTIDLPLPDEGKSVMTLKLMPTAAGNKFTFIAGNLRYVVTIK</sequence>
<dbReference type="RefSeq" id="WP_026626214.1">
    <property type="nucleotide sequence ID" value="NZ_JAWZLG010000100.1"/>
</dbReference>
<proteinExistence type="predicted"/>
<keyword evidence="3" id="KW-1185">Reference proteome</keyword>
<accession>A0A4Y8LAE5</accession>
<keyword evidence="1" id="KW-0732">Signal</keyword>
<dbReference type="AlphaFoldDB" id="A0A4Y8LAE5"/>
<gene>
    <name evidence="2" type="ORF">E2605_07295</name>
</gene>
<dbReference type="Proteomes" id="UP000297861">
    <property type="component" value="Unassembled WGS sequence"/>
</dbReference>
<evidence type="ECO:0000313" key="2">
    <source>
        <dbReference type="EMBL" id="TFD97466.1"/>
    </source>
</evidence>
<organism evidence="2 3">
    <name type="scientific">Dysgonomonas capnocytophagoides</name>
    <dbReference type="NCBI Taxonomy" id="45254"/>
    <lineage>
        <taxon>Bacteria</taxon>
        <taxon>Pseudomonadati</taxon>
        <taxon>Bacteroidota</taxon>
        <taxon>Bacteroidia</taxon>
        <taxon>Bacteroidales</taxon>
        <taxon>Dysgonomonadaceae</taxon>
        <taxon>Dysgonomonas</taxon>
    </lineage>
</organism>
<dbReference type="PROSITE" id="PS51257">
    <property type="entry name" value="PROKAR_LIPOPROTEIN"/>
    <property type="match status" value="1"/>
</dbReference>
<dbReference type="EMBL" id="SOML01000003">
    <property type="protein sequence ID" value="TFD97466.1"/>
    <property type="molecule type" value="Genomic_DNA"/>
</dbReference>
<dbReference type="STRING" id="1121485.GCA_000426485_02303"/>